<dbReference type="Pfam" id="PF01944">
    <property type="entry name" value="SpoIIM"/>
    <property type="match status" value="1"/>
</dbReference>
<dbReference type="Proteomes" id="UP000239735">
    <property type="component" value="Unassembled WGS sequence"/>
</dbReference>
<sequence length="326" mass="35816">MAIILSNQWLNKRRPYWDRLAALLSQAGTGGGVRQLSRAELRETALLYRQAASDLSTLRQDPTARTYAEHVNQLLARAHHIIYSSRRKGFLKILYFLRDEYPALVQRQIRYVALSLILLLSGATLGSVLTLARPQFMRHMLGPQMVETIERHEMWTHSIVGIEPLASSLIMTNNLSVCFIAFAGGIVFGLGPLYSMFFNGVLLGVIDVACQQHGMSLDLWSFVAPHGSLELPSIILAGAAGLRLAYGLLFPGLYSRHDSVALAGVEATRIVAGIIPLLVIAGTLEGFFSPSAAPVWLKFLVGGSLFTLLLVWLFRPMRPAPSGNAH</sequence>
<dbReference type="AlphaFoldDB" id="A0A2N9LNV4"/>
<dbReference type="EMBL" id="OKRB01000105">
    <property type="protein sequence ID" value="SPE24940.1"/>
    <property type="molecule type" value="Genomic_DNA"/>
</dbReference>
<proteinExistence type="predicted"/>
<keyword evidence="1" id="KW-0472">Membrane</keyword>
<feature type="transmembrane region" description="Helical" evidence="1">
    <location>
        <begin position="111"/>
        <end position="132"/>
    </location>
</feature>
<feature type="transmembrane region" description="Helical" evidence="1">
    <location>
        <begin position="295"/>
        <end position="314"/>
    </location>
</feature>
<reference evidence="3" key="1">
    <citation type="submission" date="2018-02" db="EMBL/GenBank/DDBJ databases">
        <authorList>
            <person name="Hausmann B."/>
        </authorList>
    </citation>
    <scope>NUCLEOTIDE SEQUENCE [LARGE SCALE GENOMIC DNA]</scope>
    <source>
        <strain evidence="3">Peat soil MAG SbA5</strain>
    </source>
</reference>
<keyword evidence="1" id="KW-0812">Transmembrane</keyword>
<organism evidence="2 3">
    <name type="scientific">Candidatus Sulfuritelmatomonas gaucii</name>
    <dbReference type="NCBI Taxonomy" id="2043161"/>
    <lineage>
        <taxon>Bacteria</taxon>
        <taxon>Pseudomonadati</taxon>
        <taxon>Acidobacteriota</taxon>
        <taxon>Terriglobia</taxon>
        <taxon>Terriglobales</taxon>
        <taxon>Acidobacteriaceae</taxon>
        <taxon>Candidatus Sulfuritelmatomonas</taxon>
    </lineage>
</organism>
<dbReference type="PANTHER" id="PTHR35337">
    <property type="entry name" value="SLR1478 PROTEIN"/>
    <property type="match status" value="1"/>
</dbReference>
<feature type="transmembrane region" description="Helical" evidence="1">
    <location>
        <begin position="175"/>
        <end position="194"/>
    </location>
</feature>
<evidence type="ECO:0000256" key="1">
    <source>
        <dbReference type="SAM" id="Phobius"/>
    </source>
</evidence>
<dbReference type="PANTHER" id="PTHR35337:SF1">
    <property type="entry name" value="SLR1478 PROTEIN"/>
    <property type="match status" value="1"/>
</dbReference>
<keyword evidence="1" id="KW-1133">Transmembrane helix</keyword>
<gene>
    <name evidence="2" type="ORF">SBA5_470061</name>
</gene>
<accession>A0A2N9LNV4</accession>
<evidence type="ECO:0000313" key="3">
    <source>
        <dbReference type="Proteomes" id="UP000239735"/>
    </source>
</evidence>
<evidence type="ECO:0000313" key="2">
    <source>
        <dbReference type="EMBL" id="SPE24940.1"/>
    </source>
</evidence>
<name>A0A2N9LNV4_9BACT</name>
<dbReference type="InterPro" id="IPR002798">
    <property type="entry name" value="SpoIIM-like"/>
</dbReference>
<protein>
    <submittedName>
        <fullName evidence="2">Uncharacterized membrane protein</fullName>
    </submittedName>
</protein>
<feature type="transmembrane region" description="Helical" evidence="1">
    <location>
        <begin position="270"/>
        <end position="289"/>
    </location>
</feature>
<feature type="transmembrane region" description="Helical" evidence="1">
    <location>
        <begin position="231"/>
        <end position="249"/>
    </location>
</feature>